<dbReference type="Gene3D" id="2.160.20.10">
    <property type="entry name" value="Single-stranded right-handed beta-helix, Pectin lyase-like"/>
    <property type="match status" value="1"/>
</dbReference>
<sequence>MKKIFDFHSRFRILKGGKVSLVVSAFLSTTTIVFASPSGGIVTSGTANISQNGNTTNINQSSQKASINWKDFSISKNETVNFNQPNQNSITLNRVVGTEKSVIDGALNANGQVWILNSNGTLFGKNAKVNTSGLLVTTKELSDKDFQNGNYNFKGDSKNSIENLGNIDSSKYTAFVANAVINNGTIKVYSGTINLTGASEFSISLDENSNISLKVTKGVLDALVENNNLIIANGGNIYLTTNAKNELLKGVVNNTGIIEANSLDDLQSEVILFAHGGTANISGEIKAKGSFVETSGKDLSVKDSFKITANKWLLDPVNMTIEANGGSDFNSGSVSATAIQNALAGTNLELQADNNITVNQNITWSTDKQLKLTADDINVNATINNTNSTNGGVYFNATNTTDKVVFDANGKVIVNNVYQLQWINQALNGKYELGKNINASATKTDTATFSNVGFNPIGYGSTPFGGTFDGKGFTISDLYINLPSQINIGLFGYIYLSTIKNVGLTNIDIKGKENVGGLIGSNNQGTIENSYVTGTVKGSGSKVAGLVGLNEGTIKNSYSSTTVSGDYNVGGLVGSNFGTIINSYASGKVSGNSFVGGLVGNNLDTITNSFYDKTVNSTLTEDSDNIGKTTAQLQDIDTFRNAGWTIIEDSSLTKGTLILLNGQWVIGTKTSNSTPSKDTELLNQVSRVTSRQASTVVATPIVSSQTSSIISGYIYTGVPIARLTGGFTLQSLNTGQNSQLGEDNGLNQLFENEK</sequence>
<organism evidence="6 7">
    <name type="scientific">Aliarcobacter butzleri</name>
    <dbReference type="NCBI Taxonomy" id="28197"/>
    <lineage>
        <taxon>Bacteria</taxon>
        <taxon>Pseudomonadati</taxon>
        <taxon>Campylobacterota</taxon>
        <taxon>Epsilonproteobacteria</taxon>
        <taxon>Campylobacterales</taxon>
        <taxon>Arcobacteraceae</taxon>
        <taxon>Aliarcobacter</taxon>
    </lineage>
</organism>
<evidence type="ECO:0000259" key="5">
    <source>
        <dbReference type="SMART" id="SM00912"/>
    </source>
</evidence>
<comment type="caution">
    <text evidence="6">The sequence shown here is derived from an EMBL/GenBank/DDBJ whole genome shotgun (WGS) entry which is preliminary data.</text>
</comment>
<dbReference type="Pfam" id="PF05860">
    <property type="entry name" value="TPS"/>
    <property type="match status" value="1"/>
</dbReference>
<accession>A0AAW7PNR3</accession>
<reference evidence="6" key="1">
    <citation type="submission" date="2022-12" db="EMBL/GenBank/DDBJ databases">
        <authorList>
            <person name="Uljanovas D."/>
        </authorList>
    </citation>
    <scope>NUCLEOTIDE SEQUENCE</scope>
    <source>
        <strain evidence="6">RCM39</strain>
    </source>
</reference>
<comment type="subcellular location">
    <subcellularLocation>
        <location evidence="1">Secreted</location>
    </subcellularLocation>
</comment>
<dbReference type="InterPro" id="IPR050909">
    <property type="entry name" value="Bact_Autotransporter_VF"/>
</dbReference>
<dbReference type="PANTHER" id="PTHR12338:SF8">
    <property type="entry name" value="HEME_HEMOPEXIN-BINDING PROTEIN"/>
    <property type="match status" value="1"/>
</dbReference>
<dbReference type="EMBL" id="JAPZDC010000001">
    <property type="protein sequence ID" value="MDN5062813.1"/>
    <property type="molecule type" value="Genomic_DNA"/>
</dbReference>
<dbReference type="SUPFAM" id="SSF51126">
    <property type="entry name" value="Pectin lyase-like"/>
    <property type="match status" value="1"/>
</dbReference>
<feature type="domain" description="Filamentous haemagglutinin FhaB/tRNA nuclease CdiA-like TPS" evidence="5">
    <location>
        <begin position="33"/>
        <end position="145"/>
    </location>
</feature>
<feature type="chain" id="PRO_5043375676" evidence="4">
    <location>
        <begin position="36"/>
        <end position="754"/>
    </location>
</feature>
<dbReference type="InterPro" id="IPR012334">
    <property type="entry name" value="Pectin_lyas_fold"/>
</dbReference>
<dbReference type="AlphaFoldDB" id="A0AAW7PNR3"/>
<reference evidence="6" key="2">
    <citation type="journal article" date="2023" name="Microorganisms">
        <title>Genomic Characterization of Arcobacter butzleri Strains Isolated from Various Sources in Lithuania.</title>
        <authorList>
            <person name="Uljanovas D."/>
            <person name="Golz G."/>
            <person name="Fleischmann S."/>
            <person name="Kudirkiene E."/>
            <person name="Kasetiene N."/>
            <person name="Grineviciene A."/>
            <person name="Tamuleviciene E."/>
            <person name="Aksomaitiene J."/>
            <person name="Alter T."/>
            <person name="Malakauskas M."/>
        </authorList>
    </citation>
    <scope>NUCLEOTIDE SEQUENCE</scope>
    <source>
        <strain evidence="6">RCM39</strain>
    </source>
</reference>
<keyword evidence="2" id="KW-0964">Secreted</keyword>
<dbReference type="NCBIfam" id="TIGR01901">
    <property type="entry name" value="adhes_NPXG"/>
    <property type="match status" value="1"/>
</dbReference>
<evidence type="ECO:0000256" key="4">
    <source>
        <dbReference type="SAM" id="SignalP"/>
    </source>
</evidence>
<dbReference type="InterPro" id="IPR008638">
    <property type="entry name" value="FhaB/CdiA-like_TPS"/>
</dbReference>
<dbReference type="GO" id="GO:0005576">
    <property type="term" value="C:extracellular region"/>
    <property type="evidence" value="ECO:0007669"/>
    <property type="project" value="UniProtKB-SubCell"/>
</dbReference>
<evidence type="ECO:0000256" key="3">
    <source>
        <dbReference type="ARBA" id="ARBA00022729"/>
    </source>
</evidence>
<dbReference type="Proteomes" id="UP001171529">
    <property type="component" value="Unassembled WGS sequence"/>
</dbReference>
<feature type="signal peptide" evidence="4">
    <location>
        <begin position="1"/>
        <end position="35"/>
    </location>
</feature>
<name>A0AAW7PNR3_9BACT</name>
<evidence type="ECO:0000256" key="1">
    <source>
        <dbReference type="ARBA" id="ARBA00004613"/>
    </source>
</evidence>
<evidence type="ECO:0000313" key="6">
    <source>
        <dbReference type="EMBL" id="MDN5062813.1"/>
    </source>
</evidence>
<protein>
    <submittedName>
        <fullName evidence="6">Filamentous hemagglutinin N-terminal domain-containing protein</fullName>
    </submittedName>
</protein>
<dbReference type="RefSeq" id="WP_152058489.1">
    <property type="nucleotide sequence ID" value="NZ_CABVSS010000004.1"/>
</dbReference>
<dbReference type="PANTHER" id="PTHR12338">
    <property type="entry name" value="AUTOTRANSPORTER"/>
    <property type="match status" value="1"/>
</dbReference>
<evidence type="ECO:0000256" key="2">
    <source>
        <dbReference type="ARBA" id="ARBA00022525"/>
    </source>
</evidence>
<dbReference type="Gene3D" id="2.160.20.110">
    <property type="match status" value="1"/>
</dbReference>
<dbReference type="InterPro" id="IPR011050">
    <property type="entry name" value="Pectin_lyase_fold/virulence"/>
</dbReference>
<evidence type="ECO:0000313" key="7">
    <source>
        <dbReference type="Proteomes" id="UP001171529"/>
    </source>
</evidence>
<proteinExistence type="predicted"/>
<dbReference type="Pfam" id="PF07581">
    <property type="entry name" value="Glug"/>
    <property type="match status" value="2"/>
</dbReference>
<gene>
    <name evidence="6" type="ORF">O8C91_01245</name>
</gene>
<dbReference type="SMART" id="SM00912">
    <property type="entry name" value="Haemagg_act"/>
    <property type="match status" value="1"/>
</dbReference>
<dbReference type="InterPro" id="IPR011493">
    <property type="entry name" value="GLUG"/>
</dbReference>
<keyword evidence="3 4" id="KW-0732">Signal</keyword>